<dbReference type="AlphaFoldDB" id="A0AAW1GTS5"/>
<comment type="caution">
    <text evidence="1">The sequence shown here is derived from an EMBL/GenBank/DDBJ whole genome shotgun (WGS) entry which is preliminary data.</text>
</comment>
<gene>
    <name evidence="1" type="ORF">RND81_14G079900</name>
</gene>
<reference evidence="1" key="1">
    <citation type="submission" date="2024-03" db="EMBL/GenBank/DDBJ databases">
        <title>WGS assembly of Saponaria officinalis var. Norfolk2.</title>
        <authorList>
            <person name="Jenkins J."/>
            <person name="Shu S."/>
            <person name="Grimwood J."/>
            <person name="Barry K."/>
            <person name="Goodstein D."/>
            <person name="Schmutz J."/>
            <person name="Leebens-Mack J."/>
            <person name="Osbourn A."/>
        </authorList>
    </citation>
    <scope>NUCLEOTIDE SEQUENCE [LARGE SCALE GENOMIC DNA]</scope>
    <source>
        <strain evidence="1">JIC</strain>
    </source>
</reference>
<dbReference type="EMBL" id="JBDFQZ010000014">
    <property type="protein sequence ID" value="KAK9664957.1"/>
    <property type="molecule type" value="Genomic_DNA"/>
</dbReference>
<dbReference type="Proteomes" id="UP001443914">
    <property type="component" value="Unassembled WGS sequence"/>
</dbReference>
<evidence type="ECO:0000313" key="2">
    <source>
        <dbReference type="Proteomes" id="UP001443914"/>
    </source>
</evidence>
<sequence length="127" mass="14355">MMEKACGLSIIIYEEYILKLQGEKSGRRGQLAIATEIFEVAPCLFMVDVRKSKGDTLEFYTFYQNLSSGLEDIIWKSGEQIKEEEVGTSYCLSVVSCRDVRFMNMRSGGKMKCRNNIDCGHGFLGLV</sequence>
<protein>
    <submittedName>
        <fullName evidence="1">Uncharacterized protein</fullName>
    </submittedName>
</protein>
<accession>A0AAW1GTS5</accession>
<organism evidence="1 2">
    <name type="scientific">Saponaria officinalis</name>
    <name type="common">Common soapwort</name>
    <name type="synonym">Lychnis saponaria</name>
    <dbReference type="NCBI Taxonomy" id="3572"/>
    <lineage>
        <taxon>Eukaryota</taxon>
        <taxon>Viridiplantae</taxon>
        <taxon>Streptophyta</taxon>
        <taxon>Embryophyta</taxon>
        <taxon>Tracheophyta</taxon>
        <taxon>Spermatophyta</taxon>
        <taxon>Magnoliopsida</taxon>
        <taxon>eudicotyledons</taxon>
        <taxon>Gunneridae</taxon>
        <taxon>Pentapetalae</taxon>
        <taxon>Caryophyllales</taxon>
        <taxon>Caryophyllaceae</taxon>
        <taxon>Caryophylleae</taxon>
        <taxon>Saponaria</taxon>
    </lineage>
</organism>
<evidence type="ECO:0000313" key="1">
    <source>
        <dbReference type="EMBL" id="KAK9664957.1"/>
    </source>
</evidence>
<name>A0AAW1GTS5_SAPOF</name>
<keyword evidence="2" id="KW-1185">Reference proteome</keyword>
<dbReference type="Gene3D" id="3.30.310.80">
    <property type="entry name" value="Kinase associated domain 1, KA1"/>
    <property type="match status" value="1"/>
</dbReference>
<proteinExistence type="predicted"/>
<dbReference type="CDD" id="cd12195">
    <property type="entry name" value="CIPK_C"/>
    <property type="match status" value="1"/>
</dbReference>